<evidence type="ECO:0000259" key="2">
    <source>
        <dbReference type="Pfam" id="PF03364"/>
    </source>
</evidence>
<dbReference type="Gene3D" id="3.30.530.20">
    <property type="match status" value="1"/>
</dbReference>
<dbReference type="Pfam" id="PF03364">
    <property type="entry name" value="Polyketide_cyc"/>
    <property type="match status" value="1"/>
</dbReference>
<evidence type="ECO:0000313" key="4">
    <source>
        <dbReference type="Proteomes" id="UP000266287"/>
    </source>
</evidence>
<dbReference type="AlphaFoldDB" id="A0A399FZ98"/>
<sequence length="269" mass="30342">MLITPDLCTYSYSTENSRIKSTKFLLYVPLCLVNFDRHEEICCANSAQCDILKLVIGERRKLIMVKKVVIGLVLLSIVLLQGGSAFSSEPLPEEFNILLRESLERGGQMMILEKAEPERVHRIGSILIDAPLEKVWEVLTDFERWSEFVPMMRSSKIVQTKEDTVTVDFTLAMRFMMIPFSFSYTTIFRPEKPKLFIRCPEKSEETGFYSVLSVGEKTLLIVSEQAPCLEEMGGLVAAMVRIIPGADLALNLSPPLVLLEAIKKRAEGS</sequence>
<keyword evidence="1" id="KW-0812">Transmembrane</keyword>
<dbReference type="Proteomes" id="UP000266287">
    <property type="component" value="Unassembled WGS sequence"/>
</dbReference>
<evidence type="ECO:0000313" key="3">
    <source>
        <dbReference type="EMBL" id="RII00690.1"/>
    </source>
</evidence>
<keyword evidence="1" id="KW-0472">Membrane</keyword>
<name>A0A399FZ98_UNCN2</name>
<reference evidence="3 4" key="1">
    <citation type="submission" date="2018-08" db="EMBL/GenBank/DDBJ databases">
        <title>Draft genome of candidate division NPL-UPA2 bacterium Unc8 that adapted to ultra-basic serpentinizing groundwater.</title>
        <authorList>
            <person name="Ishii S."/>
            <person name="Suzuki S."/>
            <person name="Nealson K.H."/>
        </authorList>
    </citation>
    <scope>NUCLEOTIDE SEQUENCE [LARGE SCALE GENOMIC DNA]</scope>
    <source>
        <strain evidence="3">Unc8</strain>
    </source>
</reference>
<accession>A0A399FZ98</accession>
<comment type="caution">
    <text evidence="3">The sequence shown here is derived from an EMBL/GenBank/DDBJ whole genome shotgun (WGS) entry which is preliminary data.</text>
</comment>
<organism evidence="3 4">
    <name type="scientific">candidate division NPL-UPA2 bacterium Unc8</name>
    <dbReference type="NCBI Taxonomy" id="1980939"/>
    <lineage>
        <taxon>Bacteria</taxon>
    </lineage>
</organism>
<dbReference type="InterPro" id="IPR023393">
    <property type="entry name" value="START-like_dom_sf"/>
</dbReference>
<gene>
    <name evidence="3" type="ORF">B9J77_01325</name>
</gene>
<feature type="transmembrane region" description="Helical" evidence="1">
    <location>
        <begin position="68"/>
        <end position="86"/>
    </location>
</feature>
<protein>
    <recommendedName>
        <fullName evidence="2">Coenzyme Q-binding protein COQ10 START domain-containing protein</fullName>
    </recommendedName>
</protein>
<feature type="domain" description="Coenzyme Q-binding protein COQ10 START" evidence="2">
    <location>
        <begin position="128"/>
        <end position="167"/>
    </location>
</feature>
<evidence type="ECO:0000256" key="1">
    <source>
        <dbReference type="SAM" id="Phobius"/>
    </source>
</evidence>
<dbReference type="SUPFAM" id="SSF55961">
    <property type="entry name" value="Bet v1-like"/>
    <property type="match status" value="1"/>
</dbReference>
<dbReference type="EMBL" id="NDHY01000002">
    <property type="protein sequence ID" value="RII00690.1"/>
    <property type="molecule type" value="Genomic_DNA"/>
</dbReference>
<dbReference type="InterPro" id="IPR005031">
    <property type="entry name" value="COQ10_START"/>
</dbReference>
<keyword evidence="1" id="KW-1133">Transmembrane helix</keyword>
<proteinExistence type="predicted"/>